<dbReference type="GO" id="GO:0004722">
    <property type="term" value="F:protein serine/threonine phosphatase activity"/>
    <property type="evidence" value="ECO:0007669"/>
    <property type="project" value="InterPro"/>
</dbReference>
<feature type="domain" description="PPM-type phosphatase" evidence="1">
    <location>
        <begin position="6"/>
        <end position="267"/>
    </location>
</feature>
<evidence type="ECO:0000313" key="2">
    <source>
        <dbReference type="EMBL" id="PQJ27956.1"/>
    </source>
</evidence>
<evidence type="ECO:0000313" key="3">
    <source>
        <dbReference type="Proteomes" id="UP000239907"/>
    </source>
</evidence>
<dbReference type="EMBL" id="MQWA01000001">
    <property type="protein sequence ID" value="PQJ27956.1"/>
    <property type="molecule type" value="Genomic_DNA"/>
</dbReference>
<dbReference type="CDD" id="cd00143">
    <property type="entry name" value="PP2Cc"/>
    <property type="match status" value="1"/>
</dbReference>
<reference evidence="2 3" key="1">
    <citation type="submission" date="2016-12" db="EMBL/GenBank/DDBJ databases">
        <title>Study of bacterial adaptation to deep sea.</title>
        <authorList>
            <person name="Song J."/>
            <person name="Yoshizawa S."/>
            <person name="Kogure K."/>
        </authorList>
    </citation>
    <scope>NUCLEOTIDE SEQUENCE [LARGE SCALE GENOMIC DNA]</scope>
    <source>
        <strain evidence="2 3">SAORIC-165</strain>
    </source>
</reference>
<dbReference type="RefSeq" id="WP_105042449.1">
    <property type="nucleotide sequence ID" value="NZ_MQWA01000001.1"/>
</dbReference>
<accession>A0A2S7TYY1</accession>
<sequence>MTPTFDWSALTTSGFRKTRNDDSFLIFSAGIEGAIELSAESSSPLSNEDLIFGVSDGMGGGNAGHLASSMILQTLSETIPKTFKTAAQGLHPDYLELLEQKVKDVHLGINQKAATDEQFKGMGATLTLAWFTPENLYIAHAGDSRLYLFRSEETQQLTEDHSFCWRKFQRGELTERQYRNNPKRSVLCEVIGGGHSKVTPSVASIPYQKGDRFMLCSDGIIDGLWEKHIHSALGKNRDSTSAAANALMDRAIDNDGSDDTTLIVIDVR</sequence>
<dbReference type="SMART" id="SM00331">
    <property type="entry name" value="PP2C_SIG"/>
    <property type="match status" value="1"/>
</dbReference>
<dbReference type="Gene3D" id="3.60.40.10">
    <property type="entry name" value="PPM-type phosphatase domain"/>
    <property type="match status" value="1"/>
</dbReference>
<dbReference type="InterPro" id="IPR015655">
    <property type="entry name" value="PP2C"/>
</dbReference>
<dbReference type="PROSITE" id="PS51746">
    <property type="entry name" value="PPM_2"/>
    <property type="match status" value="1"/>
</dbReference>
<dbReference type="PANTHER" id="PTHR47992">
    <property type="entry name" value="PROTEIN PHOSPHATASE"/>
    <property type="match status" value="1"/>
</dbReference>
<comment type="caution">
    <text evidence="2">The sequence shown here is derived from an EMBL/GenBank/DDBJ whole genome shotgun (WGS) entry which is preliminary data.</text>
</comment>
<name>A0A2S7TYY1_9BACT</name>
<evidence type="ECO:0000259" key="1">
    <source>
        <dbReference type="PROSITE" id="PS51746"/>
    </source>
</evidence>
<keyword evidence="3" id="KW-1185">Reference proteome</keyword>
<dbReference type="Pfam" id="PF13672">
    <property type="entry name" value="PP2C_2"/>
    <property type="match status" value="1"/>
</dbReference>
<gene>
    <name evidence="2" type="ORF">BSZ32_05200</name>
</gene>
<dbReference type="OrthoDB" id="9801841at2"/>
<dbReference type="SUPFAM" id="SSF81606">
    <property type="entry name" value="PP2C-like"/>
    <property type="match status" value="1"/>
</dbReference>
<protein>
    <recommendedName>
        <fullName evidence="1">PPM-type phosphatase domain-containing protein</fullName>
    </recommendedName>
</protein>
<dbReference type="InterPro" id="IPR001932">
    <property type="entry name" value="PPM-type_phosphatase-like_dom"/>
</dbReference>
<organism evidence="2 3">
    <name type="scientific">Rubritalea profundi</name>
    <dbReference type="NCBI Taxonomy" id="1658618"/>
    <lineage>
        <taxon>Bacteria</taxon>
        <taxon>Pseudomonadati</taxon>
        <taxon>Verrucomicrobiota</taxon>
        <taxon>Verrucomicrobiia</taxon>
        <taxon>Verrucomicrobiales</taxon>
        <taxon>Rubritaleaceae</taxon>
        <taxon>Rubritalea</taxon>
    </lineage>
</organism>
<dbReference type="SMART" id="SM00332">
    <property type="entry name" value="PP2Cc"/>
    <property type="match status" value="1"/>
</dbReference>
<proteinExistence type="predicted"/>
<dbReference type="AlphaFoldDB" id="A0A2S7TYY1"/>
<dbReference type="Proteomes" id="UP000239907">
    <property type="component" value="Unassembled WGS sequence"/>
</dbReference>
<dbReference type="InterPro" id="IPR036457">
    <property type="entry name" value="PPM-type-like_dom_sf"/>
</dbReference>